<dbReference type="InterPro" id="IPR001343">
    <property type="entry name" value="Hemolysn_Ca-bd"/>
</dbReference>
<dbReference type="InterPro" id="IPR011049">
    <property type="entry name" value="Serralysin-like_metalloprot_C"/>
</dbReference>
<dbReference type="EMBL" id="SFAC01000254">
    <property type="protein sequence ID" value="TRV57209.1"/>
    <property type="molecule type" value="Genomic_DNA"/>
</dbReference>
<organism evidence="1 2">
    <name type="scientific">Microcystis panniformis Mp_MB_F_20051200_S9</name>
    <dbReference type="NCBI Taxonomy" id="2486223"/>
    <lineage>
        <taxon>Bacteria</taxon>
        <taxon>Bacillati</taxon>
        <taxon>Cyanobacteriota</taxon>
        <taxon>Cyanophyceae</taxon>
        <taxon>Oscillatoriophycideae</taxon>
        <taxon>Chroococcales</taxon>
        <taxon>Microcystaceae</taxon>
        <taxon>Microcystis</taxon>
    </lineage>
</organism>
<evidence type="ECO:0000313" key="1">
    <source>
        <dbReference type="EMBL" id="TRV57209.1"/>
    </source>
</evidence>
<dbReference type="SUPFAM" id="SSF51120">
    <property type="entry name" value="beta-Roll"/>
    <property type="match status" value="2"/>
</dbReference>
<accession>A0A552PJP9</accession>
<protein>
    <submittedName>
        <fullName evidence="1">Calcium-binding protein</fullName>
    </submittedName>
</protein>
<dbReference type="Pfam" id="PF00353">
    <property type="entry name" value="HemolysinCabind"/>
    <property type="match status" value="1"/>
</dbReference>
<name>A0A552PJP9_9CHRO</name>
<evidence type="ECO:0000313" key="2">
    <source>
        <dbReference type="Proteomes" id="UP000317165"/>
    </source>
</evidence>
<dbReference type="Proteomes" id="UP000317165">
    <property type="component" value="Unassembled WGS sequence"/>
</dbReference>
<reference evidence="1 2" key="1">
    <citation type="submission" date="2019-01" db="EMBL/GenBank/DDBJ databases">
        <title>Coherence of Microcystis species and biogeography revealed through population genomics.</title>
        <authorList>
            <person name="Perez-Carrascal O.M."/>
            <person name="Terrat Y."/>
            <person name="Giani A."/>
            <person name="Fortin N."/>
            <person name="Tromas N."/>
            <person name="Shapiro B.J."/>
        </authorList>
    </citation>
    <scope>NUCLEOTIDE SEQUENCE [LARGE SCALE GENOMIC DNA]</scope>
    <source>
        <strain evidence="1">Mp_MB_F_20051200_S9</strain>
    </source>
</reference>
<proteinExistence type="predicted"/>
<gene>
    <name evidence="1" type="ORF">EWV53_21410</name>
</gene>
<dbReference type="AlphaFoldDB" id="A0A552PJP9"/>
<comment type="caution">
    <text evidence="1">The sequence shown here is derived from an EMBL/GenBank/DDBJ whole genome shotgun (WGS) entry which is preliminary data.</text>
</comment>
<dbReference type="GO" id="GO:0005509">
    <property type="term" value="F:calcium ion binding"/>
    <property type="evidence" value="ECO:0007669"/>
    <property type="project" value="InterPro"/>
</dbReference>
<dbReference type="PRINTS" id="PR00313">
    <property type="entry name" value="CABNDNGRPT"/>
</dbReference>
<sequence length="680" mass="69483">MAIPQSSIIALSLMYTKLPPSASDLTFWASPAGQAISWNQAVQAFSTCSEAKTAYPMLASPTVLSQDAAARRAYVTQAFQNLYGIAAADIPAAELTYWADTYLLSSPQAIFDFPVVLNQFSPASRQQALTNRAQVAQNFAVAMAADGSSTFTSAQYSGGWAIVNTVTADAATVTAANAQIAEFIAGGGGTGTTFTLLENGAVLTASANNKVSPADKFLTASNNTVQALTFLNGSFVQDPSTSDNDILTAQIVFGVTPNIENIETIQFSGTAASPTVDIANISGVKNLVIKSGNLQVNTAEKFPLTLAAGYSSQLSLELADPTKASTVNLAGTVAGTTIVDVDSAANVNIVVKADSVLKNSDATLDTIKSKAGNNNFVISGDKNLTIDGKITVTNLATDRLDATDFTGKLTLNLGAGSKITQIVGGKSDDTFTLTAAVNQINGVNLNGNNGTDTLTVKVGNAFTTAINGVTNVETIIFKQAATNTKITTLDTLVASGATLTVDASSFTTKTLTFNGVAETNGSFKITGGAAADVLTGGAGADTLTGNGGPDVLDGKGGNDQFVLNKDIATSAVTINNFSLAAGNNDVFALSNAAFAGAPAVGAALTVSAVASATNSANTILVDTFANLTANQTATDLVRFGYAKDKGQLFYDADGNFSADRVLIATTAALNLNASNFTIVA</sequence>
<dbReference type="Gene3D" id="2.150.10.10">
    <property type="entry name" value="Serralysin-like metalloprotease, C-terminal"/>
    <property type="match status" value="1"/>
</dbReference>